<dbReference type="GO" id="GO:0003700">
    <property type="term" value="F:DNA-binding transcription factor activity"/>
    <property type="evidence" value="ECO:0007669"/>
    <property type="project" value="InterPro"/>
</dbReference>
<keyword evidence="6" id="KW-1185">Reference proteome</keyword>
<dbReference type="RefSeq" id="WP_084117189.1">
    <property type="nucleotide sequence ID" value="NZ_FWXH01000018.1"/>
</dbReference>
<feature type="domain" description="HTH marR-type" evidence="4">
    <location>
        <begin position="1"/>
        <end position="142"/>
    </location>
</feature>
<dbReference type="OrthoDB" id="163346at2"/>
<evidence type="ECO:0000256" key="2">
    <source>
        <dbReference type="ARBA" id="ARBA00023125"/>
    </source>
</evidence>
<name>A0A1W1XUM6_9CLOT</name>
<keyword evidence="1" id="KW-0805">Transcription regulation</keyword>
<dbReference type="InterPro" id="IPR000835">
    <property type="entry name" value="HTH_MarR-typ"/>
</dbReference>
<evidence type="ECO:0000256" key="1">
    <source>
        <dbReference type="ARBA" id="ARBA00023015"/>
    </source>
</evidence>
<organism evidence="5 6">
    <name type="scientific">Clostridium acidisoli DSM 12555</name>
    <dbReference type="NCBI Taxonomy" id="1121291"/>
    <lineage>
        <taxon>Bacteria</taxon>
        <taxon>Bacillati</taxon>
        <taxon>Bacillota</taxon>
        <taxon>Clostridia</taxon>
        <taxon>Eubacteriales</taxon>
        <taxon>Clostridiaceae</taxon>
        <taxon>Clostridium</taxon>
    </lineage>
</organism>
<keyword evidence="2 5" id="KW-0238">DNA-binding</keyword>
<dbReference type="InterPro" id="IPR036388">
    <property type="entry name" value="WH-like_DNA-bd_sf"/>
</dbReference>
<keyword evidence="3" id="KW-0804">Transcription</keyword>
<dbReference type="SMART" id="SM00347">
    <property type="entry name" value="HTH_MARR"/>
    <property type="match status" value="1"/>
</dbReference>
<dbReference type="Gene3D" id="1.10.10.10">
    <property type="entry name" value="Winged helix-like DNA-binding domain superfamily/Winged helix DNA-binding domain"/>
    <property type="match status" value="1"/>
</dbReference>
<dbReference type="PROSITE" id="PS50995">
    <property type="entry name" value="HTH_MARR_2"/>
    <property type="match status" value="1"/>
</dbReference>
<dbReference type="InterPro" id="IPR036390">
    <property type="entry name" value="WH_DNA-bd_sf"/>
</dbReference>
<dbReference type="Pfam" id="PF01047">
    <property type="entry name" value="MarR"/>
    <property type="match status" value="1"/>
</dbReference>
<dbReference type="STRING" id="1121291.SAMN02745134_03213"/>
<dbReference type="PANTHER" id="PTHR42756:SF1">
    <property type="entry name" value="TRANSCRIPTIONAL REPRESSOR OF EMRAB OPERON"/>
    <property type="match status" value="1"/>
</dbReference>
<dbReference type="GO" id="GO:0003677">
    <property type="term" value="F:DNA binding"/>
    <property type="evidence" value="ECO:0007669"/>
    <property type="project" value="UniProtKB-KW"/>
</dbReference>
<accession>A0A1W1XUM6</accession>
<dbReference type="PRINTS" id="PR00598">
    <property type="entry name" value="HTHMARR"/>
</dbReference>
<proteinExistence type="predicted"/>
<evidence type="ECO:0000259" key="4">
    <source>
        <dbReference type="PROSITE" id="PS50995"/>
    </source>
</evidence>
<reference evidence="5 6" key="1">
    <citation type="submission" date="2017-04" db="EMBL/GenBank/DDBJ databases">
        <authorList>
            <person name="Afonso C.L."/>
            <person name="Miller P.J."/>
            <person name="Scott M.A."/>
            <person name="Spackman E."/>
            <person name="Goraichik I."/>
            <person name="Dimitrov K.M."/>
            <person name="Suarez D.L."/>
            <person name="Swayne D.E."/>
        </authorList>
    </citation>
    <scope>NUCLEOTIDE SEQUENCE [LARGE SCALE GENOMIC DNA]</scope>
    <source>
        <strain evidence="5 6">DSM 12555</strain>
    </source>
</reference>
<evidence type="ECO:0000313" key="5">
    <source>
        <dbReference type="EMBL" id="SMC27544.1"/>
    </source>
</evidence>
<sequence>MEEDISLTAQKLLKSINEFRRISKHGSPIEGLTHSEAMLVFCIKKNISSDEAGIKTSELSRVLKVASPTITQQINNLEARGYVERNADKNDRRAVRIKLTEAGEDVLRKTFKAFNEMIEGLVRYLGNERGNELADLLADAVTYFSEIKMNS</sequence>
<gene>
    <name evidence="5" type="ORF">SAMN02745134_03213</name>
</gene>
<dbReference type="AlphaFoldDB" id="A0A1W1XUM6"/>
<dbReference type="SUPFAM" id="SSF46785">
    <property type="entry name" value="Winged helix' DNA-binding domain"/>
    <property type="match status" value="1"/>
</dbReference>
<evidence type="ECO:0000256" key="3">
    <source>
        <dbReference type="ARBA" id="ARBA00023163"/>
    </source>
</evidence>
<dbReference type="EMBL" id="FWXH01000018">
    <property type="protein sequence ID" value="SMC27544.1"/>
    <property type="molecule type" value="Genomic_DNA"/>
</dbReference>
<dbReference type="PANTHER" id="PTHR42756">
    <property type="entry name" value="TRANSCRIPTIONAL REGULATOR, MARR"/>
    <property type="match status" value="1"/>
</dbReference>
<evidence type="ECO:0000313" key="6">
    <source>
        <dbReference type="Proteomes" id="UP000192468"/>
    </source>
</evidence>
<dbReference type="Proteomes" id="UP000192468">
    <property type="component" value="Unassembled WGS sequence"/>
</dbReference>
<protein>
    <submittedName>
        <fullName evidence="5">DNA-binding transcriptional regulator, MarR family</fullName>
    </submittedName>
</protein>